<keyword evidence="2" id="KW-1185">Reference proteome</keyword>
<protein>
    <submittedName>
        <fullName evidence="1">Uncharacterized protein</fullName>
    </submittedName>
</protein>
<organism evidence="1 2">
    <name type="scientific">Mucor flavus</name>
    <dbReference type="NCBI Taxonomy" id="439312"/>
    <lineage>
        <taxon>Eukaryota</taxon>
        <taxon>Fungi</taxon>
        <taxon>Fungi incertae sedis</taxon>
        <taxon>Mucoromycota</taxon>
        <taxon>Mucoromycotina</taxon>
        <taxon>Mucoromycetes</taxon>
        <taxon>Mucorales</taxon>
        <taxon>Mucorineae</taxon>
        <taxon>Mucoraceae</taxon>
        <taxon>Mucor</taxon>
    </lineage>
</organism>
<gene>
    <name evidence="1" type="ORF">MFLAVUS_009129</name>
</gene>
<evidence type="ECO:0000313" key="2">
    <source>
        <dbReference type="Proteomes" id="UP001473302"/>
    </source>
</evidence>
<sequence length="316" mass="37014">MNVSNVKAFVWTLPNPELLSERDEHDHSNCIFTKQLDNDEAEIITKTFDNRRGDFYAYQKRMEEKKRIFEELEKEIKPNTSIEYIYFCVTDRDCYDMRKEVSRSNKSVIERGIDTWMKKTNTPMDIWKDISGGTQLPHVLKIKLTDALTKRPGYLYIFDLLHPRFLSPTLETKRGSVIYSSFQAIRHLVDLVISTNNTYDIHTAYNNEVWSSLLVPFLCGFGKLLVLGYLNECPKKHKVETLMALDFIAKMRCIKSKSLPNNAILKVFDTETIADNERKYKESQVTIQEMKTYVDEILVEKSARETYIEQSWSVNQ</sequence>
<dbReference type="EMBL" id="BAABUK010000027">
    <property type="protein sequence ID" value="GAA5815617.1"/>
    <property type="molecule type" value="Genomic_DNA"/>
</dbReference>
<name>A0ABP9Z915_9FUNG</name>
<comment type="caution">
    <text evidence="1">The sequence shown here is derived from an EMBL/GenBank/DDBJ whole genome shotgun (WGS) entry which is preliminary data.</text>
</comment>
<proteinExistence type="predicted"/>
<reference evidence="1 2" key="1">
    <citation type="submission" date="2024-04" db="EMBL/GenBank/DDBJ databases">
        <title>genome sequences of Mucor flavus KT1a and Helicostylum pulchrum KT1b strains isolated from the surface of a dry-aged beef.</title>
        <authorList>
            <person name="Toyotome T."/>
            <person name="Hosono M."/>
            <person name="Torimaru M."/>
            <person name="Fukuda K."/>
            <person name="Mikami N."/>
        </authorList>
    </citation>
    <scope>NUCLEOTIDE SEQUENCE [LARGE SCALE GENOMIC DNA]</scope>
    <source>
        <strain evidence="1 2">KT1a</strain>
    </source>
</reference>
<evidence type="ECO:0000313" key="1">
    <source>
        <dbReference type="EMBL" id="GAA5815617.1"/>
    </source>
</evidence>
<accession>A0ABP9Z915</accession>
<dbReference type="Proteomes" id="UP001473302">
    <property type="component" value="Unassembled WGS sequence"/>
</dbReference>